<accession>A0A8H7PGK1</accession>
<organism evidence="5 6">
    <name type="scientific">Mortierella isabellina</name>
    <name type="common">Filamentous fungus</name>
    <name type="synonym">Umbelopsis isabellina</name>
    <dbReference type="NCBI Taxonomy" id="91625"/>
    <lineage>
        <taxon>Eukaryota</taxon>
        <taxon>Fungi</taxon>
        <taxon>Fungi incertae sedis</taxon>
        <taxon>Mucoromycota</taxon>
        <taxon>Mucoromycotina</taxon>
        <taxon>Umbelopsidomycetes</taxon>
        <taxon>Umbelopsidales</taxon>
        <taxon>Umbelopsidaceae</taxon>
        <taxon>Umbelopsis</taxon>
    </lineage>
</organism>
<dbReference type="CDD" id="cd06093">
    <property type="entry name" value="PX_domain"/>
    <property type="match status" value="1"/>
</dbReference>
<dbReference type="SMART" id="SM00313">
    <property type="entry name" value="PXA"/>
    <property type="match status" value="1"/>
</dbReference>
<dbReference type="GO" id="GO:0035091">
    <property type="term" value="F:phosphatidylinositol binding"/>
    <property type="evidence" value="ECO:0007669"/>
    <property type="project" value="InterPro"/>
</dbReference>
<evidence type="ECO:0000256" key="3">
    <source>
        <dbReference type="SAM" id="Phobius"/>
    </source>
</evidence>
<protein>
    <recommendedName>
        <fullName evidence="4">PXA domain-containing protein</fullName>
    </recommendedName>
</protein>
<feature type="compositionally biased region" description="Polar residues" evidence="2">
    <location>
        <begin position="593"/>
        <end position="603"/>
    </location>
</feature>
<evidence type="ECO:0000259" key="4">
    <source>
        <dbReference type="PROSITE" id="PS51207"/>
    </source>
</evidence>
<dbReference type="EMBL" id="JAEPQZ010000014">
    <property type="protein sequence ID" value="KAG2173577.1"/>
    <property type="molecule type" value="Genomic_DNA"/>
</dbReference>
<dbReference type="InterPro" id="IPR036871">
    <property type="entry name" value="PX_dom_sf"/>
</dbReference>
<dbReference type="AlphaFoldDB" id="A0A8H7PGK1"/>
<dbReference type="Proteomes" id="UP000654370">
    <property type="component" value="Unassembled WGS sequence"/>
</dbReference>
<gene>
    <name evidence="5" type="ORF">INT43_004995</name>
</gene>
<dbReference type="Pfam" id="PF02194">
    <property type="entry name" value="PXA"/>
    <property type="match status" value="1"/>
</dbReference>
<evidence type="ECO:0000256" key="1">
    <source>
        <dbReference type="ARBA" id="ARBA00010883"/>
    </source>
</evidence>
<keyword evidence="3" id="KW-0472">Membrane</keyword>
<feature type="domain" description="PXA" evidence="4">
    <location>
        <begin position="86"/>
        <end position="270"/>
    </location>
</feature>
<dbReference type="PANTHER" id="PTHR22775">
    <property type="entry name" value="SORTING NEXIN"/>
    <property type="match status" value="1"/>
</dbReference>
<dbReference type="InterPro" id="IPR003114">
    <property type="entry name" value="Phox_assoc"/>
</dbReference>
<feature type="transmembrane region" description="Helical" evidence="3">
    <location>
        <begin position="15"/>
        <end position="34"/>
    </location>
</feature>
<keyword evidence="3" id="KW-1133">Transmembrane helix</keyword>
<evidence type="ECO:0000313" key="5">
    <source>
        <dbReference type="EMBL" id="KAG2173577.1"/>
    </source>
</evidence>
<name>A0A8H7PGK1_MORIS</name>
<dbReference type="SUPFAM" id="SSF64268">
    <property type="entry name" value="PX domain"/>
    <property type="match status" value="1"/>
</dbReference>
<feature type="region of interest" description="Disordered" evidence="2">
    <location>
        <begin position="349"/>
        <end position="405"/>
    </location>
</feature>
<sequence>TIKAYAETSEHASPWHATAIVMAALPPLTFSIFLAIEYPMLAAVACAFCLGAFTVYMPSHQKTEMTAYSDIIPKRKRELHARSQRSDHVALQLTDTAMVTAATKLIDLTIRDFVSTWWTPMNFYNNVLFETEIRTTINITMMNLERSILAHDTNDLFLGIVYGMANSLIIHMRECREFEDSRLDLAEFTQRNPSSPFSQLLSRKEQHRQLQDLGTSFLQKTVPKEELSSPIVSSFFTEIFASYALESVLDLICDPDYLNMTIVDALNDAKVIDGEHGEDMAEGFRSVVEKAAEDAIATKNESVPSSGAPLNRDEGANQRQVSNDMVHDHKPVPTEGEKLTVDVGMSKSPIRDTHEAGRRNGSITIPGDGSFYKDGQSSYTNRMSEDKVSARTSSPQSSVHELSTTMKQTPSLLFPRGTVSFSIMDISPGDESQKIDIATLLFFVQIERSMSNDQRQSEGGGYILTRTYDNFMALHSALSTRHPRSVSRLSLRLPLDQGRMWRHRSQTNNREALCQNLEKYLHIVADDDVLGADMGFKVFLSKEQNSSQDIDAVKALGIEELSEDSSNASSSKNHLSGPSGQALVDEDRDPLKQQMSPRTQYSKWINKRVSRQNSMKDGIEASPRPSSRQSTDSFVSMPMTGSRQSSEGPVEGYNAQIPGRPSTDLQIRNDGAKLVDETTEPQSVTSAHKKLNAIEVELLIETTFALITEIFQLTEANQSAWLRRTALNLLREVIRRSYSEVISQQFVKYMTEYGSSSYVTSLITTITDKFWPNGIWATAVPVRTSEEKEATKALARELLKARGVPSGARQLIGELNCVDAMERLWARCQDVELNRILGVQLLERTLRPFIN</sequence>
<reference evidence="5" key="1">
    <citation type="submission" date="2020-12" db="EMBL/GenBank/DDBJ databases">
        <title>Metabolic potential, ecology and presence of endohyphal bacteria is reflected in genomic diversity of Mucoromycotina.</title>
        <authorList>
            <person name="Muszewska A."/>
            <person name="Okrasinska A."/>
            <person name="Steczkiewicz K."/>
            <person name="Drgas O."/>
            <person name="Orlowska M."/>
            <person name="Perlinska-Lenart U."/>
            <person name="Aleksandrzak-Piekarczyk T."/>
            <person name="Szatraj K."/>
            <person name="Zielenkiewicz U."/>
            <person name="Pilsyk S."/>
            <person name="Malc E."/>
            <person name="Mieczkowski P."/>
            <person name="Kruszewska J.S."/>
            <person name="Biernat P."/>
            <person name="Pawlowska J."/>
        </authorList>
    </citation>
    <scope>NUCLEOTIDE SEQUENCE</scope>
    <source>
        <strain evidence="5">WA0000067209</strain>
    </source>
</reference>
<dbReference type="OrthoDB" id="120967at2759"/>
<feature type="region of interest" description="Disordered" evidence="2">
    <location>
        <begin position="564"/>
        <end position="651"/>
    </location>
</feature>
<evidence type="ECO:0000313" key="6">
    <source>
        <dbReference type="Proteomes" id="UP000654370"/>
    </source>
</evidence>
<dbReference type="Pfam" id="PF08628">
    <property type="entry name" value="Nexin_C"/>
    <property type="match status" value="1"/>
</dbReference>
<feature type="compositionally biased region" description="Polar residues" evidence="2">
    <location>
        <begin position="390"/>
        <end position="405"/>
    </location>
</feature>
<keyword evidence="3" id="KW-0812">Transmembrane</keyword>
<comment type="caution">
    <text evidence="5">The sequence shown here is derived from an EMBL/GenBank/DDBJ whole genome shotgun (WGS) entry which is preliminary data.</text>
</comment>
<comment type="similarity">
    <text evidence="1">Belongs to the sorting nexin family.</text>
</comment>
<evidence type="ECO:0000256" key="2">
    <source>
        <dbReference type="SAM" id="MobiDB-lite"/>
    </source>
</evidence>
<keyword evidence="6" id="KW-1185">Reference proteome</keyword>
<dbReference type="PROSITE" id="PS51207">
    <property type="entry name" value="PXA"/>
    <property type="match status" value="1"/>
</dbReference>
<feature type="transmembrane region" description="Helical" evidence="3">
    <location>
        <begin position="41"/>
        <end position="59"/>
    </location>
</feature>
<feature type="non-terminal residue" evidence="5">
    <location>
        <position position="1"/>
    </location>
</feature>
<proteinExistence type="inferred from homology"/>
<feature type="compositionally biased region" description="Polar residues" evidence="2">
    <location>
        <begin position="624"/>
        <end position="647"/>
    </location>
</feature>
<feature type="compositionally biased region" description="Basic and acidic residues" evidence="2">
    <location>
        <begin position="349"/>
        <end position="358"/>
    </location>
</feature>
<dbReference type="Gene3D" id="3.30.1520.10">
    <property type="entry name" value="Phox-like domain"/>
    <property type="match status" value="1"/>
</dbReference>
<feature type="region of interest" description="Disordered" evidence="2">
    <location>
        <begin position="298"/>
        <end position="318"/>
    </location>
</feature>
<dbReference type="InterPro" id="IPR013937">
    <property type="entry name" value="Sorting_nexin_C"/>
</dbReference>
<dbReference type="PANTHER" id="PTHR22775:SF3">
    <property type="entry name" value="SORTING NEXIN-13"/>
    <property type="match status" value="1"/>
</dbReference>